<dbReference type="InterPro" id="IPR027414">
    <property type="entry name" value="GH95_N_dom"/>
</dbReference>
<dbReference type="InterPro" id="IPR054363">
    <property type="entry name" value="GH95_cat"/>
</dbReference>
<dbReference type="Pfam" id="PF22124">
    <property type="entry name" value="Glyco_hydro_95_cat"/>
    <property type="match status" value="1"/>
</dbReference>
<dbReference type="AlphaFoldDB" id="A0A317ZF80"/>
<dbReference type="EMBL" id="QHJQ01000008">
    <property type="protein sequence ID" value="PXA03512.1"/>
    <property type="molecule type" value="Genomic_DNA"/>
</dbReference>
<accession>A0A317ZF80</accession>
<name>A0A317ZF80_9BACT</name>
<keyword evidence="1" id="KW-0732">Signal</keyword>
<evidence type="ECO:0000259" key="4">
    <source>
        <dbReference type="Pfam" id="PF22124"/>
    </source>
</evidence>
<feature type="domain" description="Alpha fucosidase A-like C-terminal" evidence="3">
    <location>
        <begin position="707"/>
        <end position="802"/>
    </location>
</feature>
<dbReference type="InterPro" id="IPR008928">
    <property type="entry name" value="6-hairpin_glycosidase_sf"/>
</dbReference>
<feature type="signal peptide" evidence="1">
    <location>
        <begin position="1"/>
        <end position="18"/>
    </location>
</feature>
<sequence length="806" mass="90516">MRHTMNRTLARMSFVSCAGLIFVLCGCHSLTGSFQKAQSEKTYELWERQPAPNRGHDFEIEKPGRGYPFDPDWERWSYPLGNGMLGANVFGRTDVERIQLSEKTFANGSAYGRGGATNATELYLDIGHENVTNYRRALNLNDAIHTVSYQSGGVGYQREYFTSYPDDVMVVRLTADEAKALSLTVRPEIPYLDARNELDSKSGSVTADGDLITLTGTIDYYQVNFEIQVKVLPEGGRLLTGESSIQIEEADAVTLLVAVDTNYILGPHIFLNDPKDKLDPEIDPHAWVAEKIEKATALGFDALKARHLKDYRDLFGRVAVNLNSQVSELPTHGLLEAYRNGAHNPYLEELLFQYGRYLLIASSRETTLPAHLQGAWTQYEVSPWCAGYWHNINVQMNYWGAFSTNLAETFDAYLNYFEAYKPQARRFAREFIEEIKPGELSDDPADNGWILGTGANAYQISGRSTHSGPGTGAFTSQLLMDHYDFTQDETYLREVGYPSLLEMSKFFDKALHETEDGVLLIKPSASPEIKLENGEYYVTEGCTFDQGFVWENHNNVLRAAEALGRDDPFLDVIRRQIPRLDPIQVGSSGQIKEFREENTYGEIGDPHHRHISHLCTLYPGTLIDTSKPEWMEAAATTLNLRGDLTTGWAMAHRMICWARLKSGERALELYRKFIVNKLGENLWSLHPPFQIDGNFGCMAGVAEMLLQSHEGHIDVIPALPEAWENGSFDGLVARGNFEVSAAWEAGRLSQLSVVSRSGKDCRIKYSGLGDASVFDAKGRSIEIMKEGKDEVSFQTEKGLTYHFRIK</sequence>
<evidence type="ECO:0000313" key="6">
    <source>
        <dbReference type="Proteomes" id="UP000247099"/>
    </source>
</evidence>
<dbReference type="Gene3D" id="1.50.10.10">
    <property type="match status" value="1"/>
</dbReference>
<reference evidence="5 6" key="1">
    <citation type="submission" date="2018-05" db="EMBL/GenBank/DDBJ databases">
        <title>Coraliomargarita sinensis sp. nov., isolated from a marine solar saltern.</title>
        <authorList>
            <person name="Zhou L.Y."/>
        </authorList>
    </citation>
    <scope>NUCLEOTIDE SEQUENCE [LARGE SCALE GENOMIC DNA]</scope>
    <source>
        <strain evidence="5 6">WN38</strain>
    </source>
</reference>
<dbReference type="PROSITE" id="PS51257">
    <property type="entry name" value="PROKAR_LIPOPROTEIN"/>
    <property type="match status" value="1"/>
</dbReference>
<dbReference type="InterPro" id="IPR016518">
    <property type="entry name" value="Alpha-L-fucosidase"/>
</dbReference>
<gene>
    <name evidence="5" type="ORF">DDZ13_11040</name>
</gene>
<keyword evidence="6" id="KW-1185">Reference proteome</keyword>
<dbReference type="InParanoid" id="A0A317ZF80"/>
<protein>
    <submittedName>
        <fullName evidence="5">Uncharacterized protein</fullName>
    </submittedName>
</protein>
<dbReference type="InterPro" id="IPR012341">
    <property type="entry name" value="6hp_glycosidase-like_sf"/>
</dbReference>
<evidence type="ECO:0000313" key="5">
    <source>
        <dbReference type="EMBL" id="PXA03512.1"/>
    </source>
</evidence>
<dbReference type="Pfam" id="PF14498">
    <property type="entry name" value="Glyco_hyd_65N_2"/>
    <property type="match status" value="2"/>
</dbReference>
<organism evidence="5 6">
    <name type="scientific">Coraliomargarita sinensis</name>
    <dbReference type="NCBI Taxonomy" id="2174842"/>
    <lineage>
        <taxon>Bacteria</taxon>
        <taxon>Pseudomonadati</taxon>
        <taxon>Verrucomicrobiota</taxon>
        <taxon>Opitutia</taxon>
        <taxon>Puniceicoccales</taxon>
        <taxon>Coraliomargaritaceae</taxon>
        <taxon>Coraliomargarita</taxon>
    </lineage>
</organism>
<comment type="caution">
    <text evidence="5">The sequence shown here is derived from an EMBL/GenBank/DDBJ whole genome shotgun (WGS) entry which is preliminary data.</text>
</comment>
<feature type="domain" description="Glycosyl hydrolase family 95 N-terminal" evidence="2">
    <location>
        <begin position="45"/>
        <end position="111"/>
    </location>
</feature>
<dbReference type="PIRSF" id="PIRSF007663">
    <property type="entry name" value="UCP007663"/>
    <property type="match status" value="1"/>
</dbReference>
<evidence type="ECO:0000259" key="2">
    <source>
        <dbReference type="Pfam" id="PF14498"/>
    </source>
</evidence>
<dbReference type="SUPFAM" id="SSF48208">
    <property type="entry name" value="Six-hairpin glycosidases"/>
    <property type="match status" value="1"/>
</dbReference>
<dbReference type="Pfam" id="PF21307">
    <property type="entry name" value="Glyco_hydro_95_C"/>
    <property type="match status" value="1"/>
</dbReference>
<dbReference type="PANTHER" id="PTHR31084:SF19">
    <property type="entry name" value="GLYCOSYL HYDROLASE FAMILY 95 N-TERMINAL DOMAIN-CONTAINING PROTEIN"/>
    <property type="match status" value="1"/>
</dbReference>
<dbReference type="GO" id="GO:0004560">
    <property type="term" value="F:alpha-L-fucosidase activity"/>
    <property type="evidence" value="ECO:0007669"/>
    <property type="project" value="InterPro"/>
</dbReference>
<feature type="domain" description="Glycosyl hydrolase family 95 catalytic" evidence="4">
    <location>
        <begin position="300"/>
        <end position="705"/>
    </location>
</feature>
<dbReference type="Proteomes" id="UP000247099">
    <property type="component" value="Unassembled WGS sequence"/>
</dbReference>
<feature type="domain" description="Glycosyl hydrolase family 95 N-terminal" evidence="2">
    <location>
        <begin position="119"/>
        <end position="263"/>
    </location>
</feature>
<feature type="chain" id="PRO_5016455311" evidence="1">
    <location>
        <begin position="19"/>
        <end position="806"/>
    </location>
</feature>
<proteinExistence type="predicted"/>
<dbReference type="InterPro" id="IPR049053">
    <property type="entry name" value="AFCA-like_C"/>
</dbReference>
<dbReference type="GO" id="GO:0005975">
    <property type="term" value="P:carbohydrate metabolic process"/>
    <property type="evidence" value="ECO:0007669"/>
    <property type="project" value="InterPro"/>
</dbReference>
<dbReference type="PANTHER" id="PTHR31084">
    <property type="entry name" value="ALPHA-L-FUCOSIDASE 2"/>
    <property type="match status" value="1"/>
</dbReference>
<evidence type="ECO:0000259" key="3">
    <source>
        <dbReference type="Pfam" id="PF21307"/>
    </source>
</evidence>
<evidence type="ECO:0000256" key="1">
    <source>
        <dbReference type="SAM" id="SignalP"/>
    </source>
</evidence>